<evidence type="ECO:0000313" key="1">
    <source>
        <dbReference type="EMBL" id="KAH7668979.1"/>
    </source>
</evidence>
<dbReference type="EMBL" id="CM037021">
    <property type="protein sequence ID" value="KAH7668979.1"/>
    <property type="molecule type" value="Genomic_DNA"/>
</dbReference>
<proteinExistence type="predicted"/>
<accession>A0ACB7V6N8</accession>
<dbReference type="Proteomes" id="UP000827976">
    <property type="component" value="Chromosome 11"/>
</dbReference>
<comment type="caution">
    <text evidence="1">The sequence shown here is derived from an EMBL/GenBank/DDBJ whole genome shotgun (WGS) entry which is preliminary data.</text>
</comment>
<gene>
    <name evidence="1" type="ORF">IHE45_11G046400</name>
</gene>
<organism evidence="1 2">
    <name type="scientific">Dioscorea alata</name>
    <name type="common">Purple yam</name>
    <dbReference type="NCBI Taxonomy" id="55571"/>
    <lineage>
        <taxon>Eukaryota</taxon>
        <taxon>Viridiplantae</taxon>
        <taxon>Streptophyta</taxon>
        <taxon>Embryophyta</taxon>
        <taxon>Tracheophyta</taxon>
        <taxon>Spermatophyta</taxon>
        <taxon>Magnoliopsida</taxon>
        <taxon>Liliopsida</taxon>
        <taxon>Dioscoreales</taxon>
        <taxon>Dioscoreaceae</taxon>
        <taxon>Dioscorea</taxon>
    </lineage>
</organism>
<protein>
    <submittedName>
        <fullName evidence="1">Uncharacterized protein</fullName>
    </submittedName>
</protein>
<reference evidence="2" key="1">
    <citation type="journal article" date="2022" name="Nat. Commun.">
        <title>Chromosome evolution and the genetic basis of agronomically important traits in greater yam.</title>
        <authorList>
            <person name="Bredeson J.V."/>
            <person name="Lyons J.B."/>
            <person name="Oniyinde I.O."/>
            <person name="Okereke N.R."/>
            <person name="Kolade O."/>
            <person name="Nnabue I."/>
            <person name="Nwadili C.O."/>
            <person name="Hribova E."/>
            <person name="Parker M."/>
            <person name="Nwogha J."/>
            <person name="Shu S."/>
            <person name="Carlson J."/>
            <person name="Kariba R."/>
            <person name="Muthemba S."/>
            <person name="Knop K."/>
            <person name="Barton G.J."/>
            <person name="Sherwood A.V."/>
            <person name="Lopez-Montes A."/>
            <person name="Asiedu R."/>
            <person name="Jamnadass R."/>
            <person name="Muchugi A."/>
            <person name="Goodstein D."/>
            <person name="Egesi C.N."/>
            <person name="Featherston J."/>
            <person name="Asfaw A."/>
            <person name="Simpson G.G."/>
            <person name="Dolezel J."/>
            <person name="Hendre P.S."/>
            <person name="Van Deynze A."/>
            <person name="Kumar P.L."/>
            <person name="Obidiegwu J.E."/>
            <person name="Bhattacharjee R."/>
            <person name="Rokhsar D.S."/>
        </authorList>
    </citation>
    <scope>NUCLEOTIDE SEQUENCE [LARGE SCALE GENOMIC DNA]</scope>
    <source>
        <strain evidence="2">cv. TDa95/00328</strain>
    </source>
</reference>
<keyword evidence="2" id="KW-1185">Reference proteome</keyword>
<name>A0ACB7V6N8_DIOAL</name>
<evidence type="ECO:0000313" key="2">
    <source>
        <dbReference type="Proteomes" id="UP000827976"/>
    </source>
</evidence>
<sequence>MKSHGSVMGTHFPVFILLPSCFFLYLVAHLLSCWPSLGGDRPHFPPFLIVTMFLVEHHQFFFFFCCKVWVSIS</sequence>